<dbReference type="Proteomes" id="UP001491310">
    <property type="component" value="Unassembled WGS sequence"/>
</dbReference>
<evidence type="ECO:0000256" key="4">
    <source>
        <dbReference type="ARBA" id="ARBA00023242"/>
    </source>
</evidence>
<dbReference type="Pfam" id="PF13656">
    <property type="entry name" value="RNA_pol_L_2"/>
    <property type="match status" value="1"/>
</dbReference>
<reference evidence="7 8" key="1">
    <citation type="journal article" date="2024" name="Nat. Commun.">
        <title>Phylogenomics reveals the evolutionary origins of lichenization in chlorophyte algae.</title>
        <authorList>
            <person name="Puginier C."/>
            <person name="Libourel C."/>
            <person name="Otte J."/>
            <person name="Skaloud P."/>
            <person name="Haon M."/>
            <person name="Grisel S."/>
            <person name="Petersen M."/>
            <person name="Berrin J.G."/>
            <person name="Delaux P.M."/>
            <person name="Dal Grande F."/>
            <person name="Keller J."/>
        </authorList>
    </citation>
    <scope>NUCLEOTIDE SEQUENCE [LARGE SCALE GENOMIC DNA]</scope>
    <source>
        <strain evidence="7 8">SAG 216-7</strain>
    </source>
</reference>
<dbReference type="PROSITE" id="PS01154">
    <property type="entry name" value="RNA_POL_L_13KD"/>
    <property type="match status" value="1"/>
</dbReference>
<dbReference type="InterPro" id="IPR037685">
    <property type="entry name" value="RBP11"/>
</dbReference>
<dbReference type="InterPro" id="IPR036603">
    <property type="entry name" value="RBP11-like"/>
</dbReference>
<keyword evidence="2" id="KW-0240">DNA-directed RNA polymerase</keyword>
<dbReference type="InterPro" id="IPR008193">
    <property type="entry name" value="RNA_pol_Rpb11_13-16kDa_CS"/>
</dbReference>
<dbReference type="HAMAP" id="MF_00261">
    <property type="entry name" value="RNApol_arch_Rpo11"/>
    <property type="match status" value="1"/>
</dbReference>
<protein>
    <recommendedName>
        <fullName evidence="6">DNA-directed RNA polymerase RBP11-like dimerisation domain-containing protein</fullName>
    </recommendedName>
</protein>
<evidence type="ECO:0000259" key="6">
    <source>
        <dbReference type="Pfam" id="PF13656"/>
    </source>
</evidence>
<gene>
    <name evidence="7" type="ORF">WJX75_003616</name>
</gene>
<evidence type="ECO:0000256" key="2">
    <source>
        <dbReference type="ARBA" id="ARBA00022478"/>
    </source>
</evidence>
<dbReference type="CDD" id="cd06926">
    <property type="entry name" value="RNAP_II_RPB11"/>
    <property type="match status" value="1"/>
</dbReference>
<sequence>MNAPDRFERFVVPDGVPKISLEKDTKVTNAATFTLQREDHTVGNLVRMQLLRDKEVTFAGYKFPHPLDYHILIKVQTKGKKSPREVMDDALTDLCDEFDDIRAKFQAEARRVHSSEAGPGYM</sequence>
<feature type="domain" description="DNA-directed RNA polymerase RBP11-like dimerisation" evidence="6">
    <location>
        <begin position="30"/>
        <end position="102"/>
    </location>
</feature>
<proteinExistence type="inferred from homology"/>
<evidence type="ECO:0000313" key="7">
    <source>
        <dbReference type="EMBL" id="KAK9907435.1"/>
    </source>
</evidence>
<comment type="subcellular location">
    <subcellularLocation>
        <location evidence="1">Nucleus</location>
    </subcellularLocation>
</comment>
<accession>A0ABR2YKN5</accession>
<dbReference type="Gene3D" id="3.30.1360.10">
    <property type="entry name" value="RNA polymerase, RBP11-like subunit"/>
    <property type="match status" value="1"/>
</dbReference>
<dbReference type="EMBL" id="JALJOT010000009">
    <property type="protein sequence ID" value="KAK9907435.1"/>
    <property type="molecule type" value="Genomic_DNA"/>
</dbReference>
<organism evidence="7 8">
    <name type="scientific">Coccomyxa subellipsoidea</name>
    <dbReference type="NCBI Taxonomy" id="248742"/>
    <lineage>
        <taxon>Eukaryota</taxon>
        <taxon>Viridiplantae</taxon>
        <taxon>Chlorophyta</taxon>
        <taxon>core chlorophytes</taxon>
        <taxon>Trebouxiophyceae</taxon>
        <taxon>Trebouxiophyceae incertae sedis</taxon>
        <taxon>Coccomyxaceae</taxon>
        <taxon>Coccomyxa</taxon>
    </lineage>
</organism>
<keyword evidence="3" id="KW-0804">Transcription</keyword>
<evidence type="ECO:0000256" key="1">
    <source>
        <dbReference type="ARBA" id="ARBA00004123"/>
    </source>
</evidence>
<evidence type="ECO:0000256" key="3">
    <source>
        <dbReference type="ARBA" id="ARBA00023163"/>
    </source>
</evidence>
<comment type="caution">
    <text evidence="7">The sequence shown here is derived from an EMBL/GenBank/DDBJ whole genome shotgun (WGS) entry which is preliminary data.</text>
</comment>
<dbReference type="PANTHER" id="PTHR13946:SF16">
    <property type="entry name" value="DNA-DIRECTED RNA POLYMERASE II SUBUNIT RPB11"/>
    <property type="match status" value="1"/>
</dbReference>
<keyword evidence="8" id="KW-1185">Reference proteome</keyword>
<evidence type="ECO:0000256" key="5">
    <source>
        <dbReference type="ARBA" id="ARBA00025751"/>
    </source>
</evidence>
<comment type="similarity">
    <text evidence="5">Belongs to the archaeal Rpo11/eukaryotic RPB11/RPC19 RNA polymerase subunit family.</text>
</comment>
<dbReference type="PANTHER" id="PTHR13946">
    <property type="entry name" value="DNA-DIRECTED RNA POLYMERASE I,II,III"/>
    <property type="match status" value="1"/>
</dbReference>
<evidence type="ECO:0000313" key="8">
    <source>
        <dbReference type="Proteomes" id="UP001491310"/>
    </source>
</evidence>
<dbReference type="SUPFAM" id="SSF55257">
    <property type="entry name" value="RBP11-like subunits of RNA polymerase"/>
    <property type="match status" value="1"/>
</dbReference>
<name>A0ABR2YKN5_9CHLO</name>
<keyword evidence="4" id="KW-0539">Nucleus</keyword>
<dbReference type="InterPro" id="IPR022905">
    <property type="entry name" value="Rpo11-like"/>
</dbReference>
<dbReference type="InterPro" id="IPR009025">
    <property type="entry name" value="RBP11-like_dimer"/>
</dbReference>